<sequence>MVLTSICKSPSPATKQRFAGVTGLLEQLRTQSVVPEAAATIFPHVLPCLSDHNSKITFNALEILELLVTRVAESTLLSYLNLLWTSLEERLGDNKIHVREKAVDVVVRISLVLDVSTVLEKLQQCMKHKNWRAREQSLHAICRILEKHKLFEEKQSQLLDDVLKLLEDSSKDVRDATMTTLVKFYTYIGSSFLITLQDKKIRSGQMTTLKERCEQSFYPNKNSVGASNTVPSHDVASVLGHVNGLEYYLWLQTYHGIYAPNSSLPQALASMFSSSDIQTSSPSLSSVSRYLKSVKNRNLSGAMDTAAAIANEIQTSQESTKSSKVKHESSLYGASGDDISDKEIQQQLGVVYDKLESENDWDKRVDGLKTLQNFAVRCAKASNSSALVSLSHNLLPIRERLCQQVCDLRSTVSRVACETIQILAESLQDEFNAHAEICLCNLLKATYVTIQVISTAANTTIRSIITSTRNGFVRVIPKFIECAQSRNHVLRHYAVCYLTLTLERWSTSFLSKHSDLFVPILPAILRDALADVRAQARKCYWSFYNLFPDEAECVFARLDASTQKNLNDDPSKFTSKAARQIEYRSLAIPSPQKSEATRSGLRTINTNTSQPPLRTPIASNSSANLMSGEAATSKLPRRVCEGDATVENAHSSRMLSGGPVRVGIASGSKLSVAEDSSVLTTDNKKSAVTGPLRVRNVPKSVPTTNAGVESLYTSRQVPSSAGSHIGLNPAFKVQRVQCTAEPQHPTPTDNSVGKSTGPKRLLVSSVAPPTVSIASNLRANVSSKADVGVKKLKRIEQAKLAVAPVVDQLEVALQSIESEFWSTRLEGADYLGSLLRKRASQISDSSPGDYSVDSRILLAFIKHLSDAHYRVSQCVLKNFLPLLKLLNDGQTLVPHLKTILPKLFQKFIDTKEAVRLMAKESLEHIAATIDSVTLSAIVISMLGEGSNMKVKAAMCSYLRDLMPGAADYIKSGSNYSHMRTFLLKIALLMDADVPVSVSSACGDLISMAAQLYGREMDKAVALLPPSKRLVVSKVLKSKKIVLNTNNLQKPPVLSIAPSETQSCQENDGKQNRIYPVSKPERSRKRGESPSSNSSSSTRQNTQKRINTTSHPGIDDRSLDNPLTNPMDTQANAGVVKDDVMPDNGLVSSALVSIDGTSLDKHEVVELEDILYRFEQTNISEAEMKDSLYKTFHIIETCSSETWDRCFDRLIILLLDIATGQKNVHAMIVLQKLVVAQSVRAQRFFEPLLGRLIDTMAHQCEEARHLAEVILHGLVRSSREYETTLSTLVPLIISREPPMLPVVLRLVTICFQQYDSLNEVTFLRQHNVADGILSALSQCLSHSCSKVRKNAVDCFVALHFAVKEDNAVVSEYLAAKVEENRRRVVEIFISREQMKRHRVKSS</sequence>
<proteinExistence type="predicted"/>
<keyword evidence="2" id="KW-1185">Reference proteome</keyword>
<protein>
    <submittedName>
        <fullName evidence="1">Uncharacterized protein</fullName>
    </submittedName>
</protein>
<organism evidence="1 2">
    <name type="scientific">Peronosclerospora sorghi</name>
    <dbReference type="NCBI Taxonomy" id="230839"/>
    <lineage>
        <taxon>Eukaryota</taxon>
        <taxon>Sar</taxon>
        <taxon>Stramenopiles</taxon>
        <taxon>Oomycota</taxon>
        <taxon>Peronosporomycetes</taxon>
        <taxon>Peronosporales</taxon>
        <taxon>Peronosporaceae</taxon>
        <taxon>Peronosclerospora</taxon>
    </lineage>
</organism>
<dbReference type="Proteomes" id="UP001163321">
    <property type="component" value="Chromosome 3"/>
</dbReference>
<evidence type="ECO:0000313" key="1">
    <source>
        <dbReference type="EMBL" id="KAI9914419.1"/>
    </source>
</evidence>
<accession>A0ACC0W8J9</accession>
<evidence type="ECO:0000313" key="2">
    <source>
        <dbReference type="Proteomes" id="UP001163321"/>
    </source>
</evidence>
<reference evidence="1 2" key="1">
    <citation type="journal article" date="2022" name="bioRxiv">
        <title>The genome of the oomycete Peronosclerospora sorghi, a cosmopolitan pathogen of maize and sorghum, is inflated with dispersed pseudogenes.</title>
        <authorList>
            <person name="Fletcher K."/>
            <person name="Martin F."/>
            <person name="Isakeit T."/>
            <person name="Cavanaugh K."/>
            <person name="Magill C."/>
            <person name="Michelmore R."/>
        </authorList>
    </citation>
    <scope>NUCLEOTIDE SEQUENCE [LARGE SCALE GENOMIC DNA]</scope>
    <source>
        <strain evidence="1">P6</strain>
    </source>
</reference>
<comment type="caution">
    <text evidence="1">The sequence shown here is derived from an EMBL/GenBank/DDBJ whole genome shotgun (WGS) entry which is preliminary data.</text>
</comment>
<dbReference type="EMBL" id="CM047582">
    <property type="protein sequence ID" value="KAI9914419.1"/>
    <property type="molecule type" value="Genomic_DNA"/>
</dbReference>
<gene>
    <name evidence="1" type="ORF">PsorP6_007750</name>
</gene>
<name>A0ACC0W8J9_9STRA</name>